<dbReference type="EMBL" id="JBHTJR010000019">
    <property type="protein sequence ID" value="MFD0992180.1"/>
    <property type="molecule type" value="Genomic_DNA"/>
</dbReference>
<keyword evidence="1" id="KW-0472">Membrane</keyword>
<dbReference type="InterPro" id="IPR011990">
    <property type="entry name" value="TPR-like_helical_dom_sf"/>
</dbReference>
<accession>A0ABW3JQM9</accession>
<keyword evidence="3" id="KW-1185">Reference proteome</keyword>
<comment type="caution">
    <text evidence="2">The sequence shown here is derived from an EMBL/GenBank/DDBJ whole genome shotgun (WGS) entry which is preliminary data.</text>
</comment>
<keyword evidence="1" id="KW-1133">Transmembrane helix</keyword>
<evidence type="ECO:0000313" key="3">
    <source>
        <dbReference type="Proteomes" id="UP001597062"/>
    </source>
</evidence>
<organism evidence="2 3">
    <name type="scientific">Tenacibaculum geojense</name>
    <dbReference type="NCBI Taxonomy" id="915352"/>
    <lineage>
        <taxon>Bacteria</taxon>
        <taxon>Pseudomonadati</taxon>
        <taxon>Bacteroidota</taxon>
        <taxon>Flavobacteriia</taxon>
        <taxon>Flavobacteriales</taxon>
        <taxon>Flavobacteriaceae</taxon>
        <taxon>Tenacibaculum</taxon>
    </lineage>
</organism>
<reference evidence="3" key="1">
    <citation type="journal article" date="2019" name="Int. J. Syst. Evol. Microbiol.">
        <title>The Global Catalogue of Microorganisms (GCM) 10K type strain sequencing project: providing services to taxonomists for standard genome sequencing and annotation.</title>
        <authorList>
            <consortium name="The Broad Institute Genomics Platform"/>
            <consortium name="The Broad Institute Genome Sequencing Center for Infectious Disease"/>
            <person name="Wu L."/>
            <person name="Ma J."/>
        </authorList>
    </citation>
    <scope>NUCLEOTIDE SEQUENCE [LARGE SCALE GENOMIC DNA]</scope>
    <source>
        <strain evidence="3">CCUG 60527</strain>
    </source>
</reference>
<proteinExistence type="predicted"/>
<dbReference type="Gene3D" id="1.25.40.10">
    <property type="entry name" value="Tetratricopeptide repeat domain"/>
    <property type="match status" value="1"/>
</dbReference>
<dbReference type="RefSeq" id="WP_386105206.1">
    <property type="nucleotide sequence ID" value="NZ_JBHTJR010000019.1"/>
</dbReference>
<dbReference type="Pfam" id="PF14559">
    <property type="entry name" value="TPR_19"/>
    <property type="match status" value="1"/>
</dbReference>
<evidence type="ECO:0000313" key="2">
    <source>
        <dbReference type="EMBL" id="MFD0992180.1"/>
    </source>
</evidence>
<protein>
    <submittedName>
        <fullName evidence="2">Tetratricopeptide repeat protein</fullName>
    </submittedName>
</protein>
<name>A0ABW3JQM9_9FLAO</name>
<dbReference type="Proteomes" id="UP001597062">
    <property type="component" value="Unassembled WGS sequence"/>
</dbReference>
<keyword evidence="1" id="KW-0812">Transmembrane</keyword>
<dbReference type="SUPFAM" id="SSF48452">
    <property type="entry name" value="TPR-like"/>
    <property type="match status" value="1"/>
</dbReference>
<sequence length="262" mass="30789">MSLEEDILIEKYLKNELSDNEKASFLEKVNTNPEFKAQFILEKQLFESLNEEDWSFIENPNKDEIEQYTAIYKSDDVKKVKNTIEKVLINKKLKKKNKTIFFSLVAASFTLLILSTLFFYQNTDLDALYKQNIALNELPSFVTRDVENSQKKLIKAEKLFKQKNYKEAINNFTQEYRSNKTNSNIFIYLAIAYIELSKYEKAENILDALIKSDLIDAEKGYWYKSLLYIKSKQVDKAKKTLQKIVDNSLYKKEEAIELLSIL</sequence>
<feature type="transmembrane region" description="Helical" evidence="1">
    <location>
        <begin position="100"/>
        <end position="120"/>
    </location>
</feature>
<evidence type="ECO:0000256" key="1">
    <source>
        <dbReference type="SAM" id="Phobius"/>
    </source>
</evidence>
<gene>
    <name evidence="2" type="ORF">ACFQ1U_03095</name>
</gene>